<name>A0ABD3TUQ5_9LAMI</name>
<keyword evidence="1" id="KW-1133">Transmembrane helix</keyword>
<evidence type="ECO:0000256" key="1">
    <source>
        <dbReference type="SAM" id="Phobius"/>
    </source>
</evidence>
<accession>A0ABD3TUQ5</accession>
<keyword evidence="3" id="KW-1185">Reference proteome</keyword>
<dbReference type="AlphaFoldDB" id="A0ABD3TUQ5"/>
<protein>
    <submittedName>
        <fullName evidence="2">Uncharacterized protein</fullName>
    </submittedName>
</protein>
<dbReference type="Proteomes" id="UP001634393">
    <property type="component" value="Unassembled WGS sequence"/>
</dbReference>
<proteinExistence type="predicted"/>
<keyword evidence="1" id="KW-0472">Membrane</keyword>
<evidence type="ECO:0000313" key="2">
    <source>
        <dbReference type="EMBL" id="KAL3839962.1"/>
    </source>
</evidence>
<comment type="caution">
    <text evidence="2">The sequence shown here is derived from an EMBL/GenBank/DDBJ whole genome shotgun (WGS) entry which is preliminary data.</text>
</comment>
<gene>
    <name evidence="2" type="ORF">ACJIZ3_024553</name>
</gene>
<keyword evidence="1" id="KW-0812">Transmembrane</keyword>
<feature type="transmembrane region" description="Helical" evidence="1">
    <location>
        <begin position="51"/>
        <end position="70"/>
    </location>
</feature>
<reference evidence="2 3" key="1">
    <citation type="submission" date="2024-12" db="EMBL/GenBank/DDBJ databases">
        <title>The unique morphological basis and parallel evolutionary history of personate flowers in Penstemon.</title>
        <authorList>
            <person name="Depatie T.H."/>
            <person name="Wessinger C.A."/>
        </authorList>
    </citation>
    <scope>NUCLEOTIDE SEQUENCE [LARGE SCALE GENOMIC DNA]</scope>
    <source>
        <strain evidence="2">WTNN_2</strain>
        <tissue evidence="2">Leaf</tissue>
    </source>
</reference>
<evidence type="ECO:0000313" key="3">
    <source>
        <dbReference type="Proteomes" id="UP001634393"/>
    </source>
</evidence>
<dbReference type="EMBL" id="JBJXBP010000003">
    <property type="protein sequence ID" value="KAL3839962.1"/>
    <property type="molecule type" value="Genomic_DNA"/>
</dbReference>
<organism evidence="2 3">
    <name type="scientific">Penstemon smallii</name>
    <dbReference type="NCBI Taxonomy" id="265156"/>
    <lineage>
        <taxon>Eukaryota</taxon>
        <taxon>Viridiplantae</taxon>
        <taxon>Streptophyta</taxon>
        <taxon>Embryophyta</taxon>
        <taxon>Tracheophyta</taxon>
        <taxon>Spermatophyta</taxon>
        <taxon>Magnoliopsida</taxon>
        <taxon>eudicotyledons</taxon>
        <taxon>Gunneridae</taxon>
        <taxon>Pentapetalae</taxon>
        <taxon>asterids</taxon>
        <taxon>lamiids</taxon>
        <taxon>Lamiales</taxon>
        <taxon>Plantaginaceae</taxon>
        <taxon>Cheloneae</taxon>
        <taxon>Penstemon</taxon>
    </lineage>
</organism>
<sequence length="79" mass="9238">MKKRAPVGCQVIHTNIRNLFNSNITMLKLWLWGCKKKAWDCILVLNVDLDFSPTIFMLLSHALIYLSLFYERGHDIEIS</sequence>